<dbReference type="PROSITE" id="PS50902">
    <property type="entry name" value="FLAVODOXIN_LIKE"/>
    <property type="match status" value="1"/>
</dbReference>
<dbReference type="Gene3D" id="3.40.228.10">
    <property type="entry name" value="Dimethylsulfoxide Reductase, domain 2"/>
    <property type="match status" value="1"/>
</dbReference>
<dbReference type="PROSITE" id="PS51384">
    <property type="entry name" value="FAD_FR"/>
    <property type="match status" value="1"/>
</dbReference>
<dbReference type="InterPro" id="IPR003097">
    <property type="entry name" value="CysJ-like_FAD-binding"/>
</dbReference>
<evidence type="ECO:0000256" key="12">
    <source>
        <dbReference type="ARBA" id="ARBA00022857"/>
    </source>
</evidence>
<evidence type="ECO:0000256" key="6">
    <source>
        <dbReference type="ARBA" id="ARBA00022485"/>
    </source>
</evidence>
<evidence type="ECO:0000259" key="20">
    <source>
        <dbReference type="PROSITE" id="PS51669"/>
    </source>
</evidence>
<dbReference type="InterPro" id="IPR006657">
    <property type="entry name" value="MoPterin_dinucl-bd_dom"/>
</dbReference>
<comment type="cofactor">
    <cofactor evidence="3">
        <name>[4Fe-4S] cluster</name>
        <dbReference type="ChEBI" id="CHEBI:49883"/>
    </cofactor>
</comment>
<dbReference type="Gene3D" id="2.40.30.10">
    <property type="entry name" value="Translation factors"/>
    <property type="match status" value="1"/>
</dbReference>
<dbReference type="InterPro" id="IPR001433">
    <property type="entry name" value="OxRdtase_FAD/NAD-bd"/>
</dbReference>
<keyword evidence="13" id="KW-0249">Electron transport</keyword>
<evidence type="ECO:0000313" key="21">
    <source>
        <dbReference type="EMBL" id="MEC5341577.1"/>
    </source>
</evidence>
<comment type="cofactor">
    <cofactor evidence="2">
        <name>Mo-bis(molybdopterin guanine dinucleotide)</name>
        <dbReference type="ChEBI" id="CHEBI:60539"/>
    </cofactor>
</comment>
<evidence type="ECO:0000256" key="13">
    <source>
        <dbReference type="ARBA" id="ARBA00022982"/>
    </source>
</evidence>
<dbReference type="PANTHER" id="PTHR43105">
    <property type="entry name" value="RESPIRATORY NITRATE REDUCTASE"/>
    <property type="match status" value="1"/>
</dbReference>
<dbReference type="Pfam" id="PF01568">
    <property type="entry name" value="Molydop_binding"/>
    <property type="match status" value="1"/>
</dbReference>
<evidence type="ECO:0000256" key="1">
    <source>
        <dbReference type="ARBA" id="ARBA00001917"/>
    </source>
</evidence>
<evidence type="ECO:0000256" key="7">
    <source>
        <dbReference type="ARBA" id="ARBA00022505"/>
    </source>
</evidence>
<dbReference type="Gene3D" id="1.20.990.10">
    <property type="entry name" value="NADPH-cytochrome p450 Reductase, Chain A, domain 3"/>
    <property type="match status" value="1"/>
</dbReference>
<dbReference type="InterPro" id="IPR006656">
    <property type="entry name" value="Mopterin_OxRdtase"/>
</dbReference>
<evidence type="ECO:0000256" key="15">
    <source>
        <dbReference type="ARBA" id="ARBA00023004"/>
    </source>
</evidence>
<dbReference type="Proteomes" id="UP001309705">
    <property type="component" value="Unassembled WGS sequence"/>
</dbReference>
<dbReference type="InterPro" id="IPR006963">
    <property type="entry name" value="Mopterin_OxRdtase_4Fe-4S_dom"/>
</dbReference>
<keyword evidence="13" id="KW-0813">Transport</keyword>
<dbReference type="InterPro" id="IPR039261">
    <property type="entry name" value="FNR_nucleotide-bd"/>
</dbReference>
<dbReference type="SMART" id="SM00926">
    <property type="entry name" value="Molybdop_Fe4S4"/>
    <property type="match status" value="1"/>
</dbReference>
<keyword evidence="22" id="KW-1185">Reference proteome</keyword>
<dbReference type="Pfam" id="PF04879">
    <property type="entry name" value="Molybdop_Fe4S4"/>
    <property type="match status" value="1"/>
</dbReference>
<dbReference type="InterPro" id="IPR009010">
    <property type="entry name" value="Asp_de-COase-like_dom_sf"/>
</dbReference>
<evidence type="ECO:0000256" key="3">
    <source>
        <dbReference type="ARBA" id="ARBA00001966"/>
    </source>
</evidence>
<dbReference type="SUPFAM" id="SSF53706">
    <property type="entry name" value="Formate dehydrogenase/DMSO reductase, domains 1-3"/>
    <property type="match status" value="1"/>
</dbReference>
<keyword evidence="15" id="KW-0408">Iron</keyword>
<comment type="caution">
    <text evidence="21">The sequence shown here is derived from an EMBL/GenBank/DDBJ whole genome shotgun (WGS) entry which is preliminary data.</text>
</comment>
<accession>A0ABU6JLP5</accession>
<dbReference type="Gene3D" id="3.40.50.740">
    <property type="match status" value="1"/>
</dbReference>
<keyword evidence="11" id="KW-0274">FAD</keyword>
<dbReference type="InterPro" id="IPR023173">
    <property type="entry name" value="NADPH_Cyt_P450_Rdtase_alpha"/>
</dbReference>
<dbReference type="PROSITE" id="PS00932">
    <property type="entry name" value="MOLYBDOPTERIN_PROK_3"/>
    <property type="match status" value="1"/>
</dbReference>
<feature type="domain" description="FAD-binding FR-type" evidence="19">
    <location>
        <begin position="1030"/>
        <end position="1246"/>
    </location>
</feature>
<evidence type="ECO:0000313" key="22">
    <source>
        <dbReference type="Proteomes" id="UP001309705"/>
    </source>
</evidence>
<dbReference type="Gene3D" id="2.20.25.90">
    <property type="entry name" value="ADC-like domains"/>
    <property type="match status" value="1"/>
</dbReference>
<keyword evidence="9" id="KW-0288">FMN</keyword>
<dbReference type="Pfam" id="PF00258">
    <property type="entry name" value="Flavodoxin_1"/>
    <property type="match status" value="1"/>
</dbReference>
<keyword evidence="17" id="KW-0534">Nitrate assimilation</keyword>
<dbReference type="PANTHER" id="PTHR43105:SF9">
    <property type="entry name" value="NADPH-FE(3+) OXIDOREDUCTASE SUBUNIT ALPHA"/>
    <property type="match status" value="1"/>
</dbReference>
<dbReference type="InterPro" id="IPR001709">
    <property type="entry name" value="Flavoprot_Pyr_Nucl_cyt_Rdtase"/>
</dbReference>
<dbReference type="PRINTS" id="PR00371">
    <property type="entry name" value="FPNCR"/>
</dbReference>
<dbReference type="PRINTS" id="PR00369">
    <property type="entry name" value="FLAVODOXIN"/>
</dbReference>
<dbReference type="EMBL" id="JAYWTM010000001">
    <property type="protein sequence ID" value="MEC5341577.1"/>
    <property type="molecule type" value="Genomic_DNA"/>
</dbReference>
<evidence type="ECO:0000256" key="10">
    <source>
        <dbReference type="ARBA" id="ARBA00022723"/>
    </source>
</evidence>
<dbReference type="InterPro" id="IPR017938">
    <property type="entry name" value="Riboflavin_synthase-like_b-brl"/>
</dbReference>
<dbReference type="SUPFAM" id="SSF52218">
    <property type="entry name" value="Flavoproteins"/>
    <property type="match status" value="1"/>
</dbReference>
<evidence type="ECO:0000256" key="5">
    <source>
        <dbReference type="ARBA" id="ARBA00008747"/>
    </source>
</evidence>
<dbReference type="Gene3D" id="3.40.50.80">
    <property type="entry name" value="Nucleotide-binding domain of ferredoxin-NADP reductase (FNR) module"/>
    <property type="match status" value="1"/>
</dbReference>
<evidence type="ECO:0000259" key="19">
    <source>
        <dbReference type="PROSITE" id="PS51384"/>
    </source>
</evidence>
<evidence type="ECO:0000256" key="17">
    <source>
        <dbReference type="ARBA" id="ARBA00023063"/>
    </source>
</evidence>
<keyword evidence="10" id="KW-0479">Metal-binding</keyword>
<evidence type="ECO:0000256" key="14">
    <source>
        <dbReference type="ARBA" id="ARBA00023002"/>
    </source>
</evidence>
<comment type="cofactor">
    <cofactor evidence="1">
        <name>FMN</name>
        <dbReference type="ChEBI" id="CHEBI:58210"/>
    </cofactor>
</comment>
<dbReference type="Gene3D" id="2.40.40.20">
    <property type="match status" value="1"/>
</dbReference>
<keyword evidence="16" id="KW-0411">Iron-sulfur</keyword>
<dbReference type="CDD" id="cd02791">
    <property type="entry name" value="MopB_CT_Nitrate-R-NapA-like"/>
    <property type="match status" value="1"/>
</dbReference>
<dbReference type="InterPro" id="IPR006655">
    <property type="entry name" value="Mopterin_OxRdtase_prok_CS"/>
</dbReference>
<dbReference type="NCBIfam" id="NF004859">
    <property type="entry name" value="PRK06214.1"/>
    <property type="match status" value="1"/>
</dbReference>
<dbReference type="EC" id="1.8.1.2" evidence="21"/>
<sequence length="1397" mass="151507">MDAGSTTYVKSVCPYCGVGCGVVMQVQDNRVIKVTGDKTHPANFGRLCTKGNSCAQAIAESGRLEHAYLRAERLREPARVDLQHAIQEAARRLRAIIDAHGPDAVALYVSGQMSLEAQYLANKLAKGFIGTNNIESNSRLCMASAGSGYKLSLGADGPPGSYQDFERADLFFVIGANMADCHPILFLRMMDRVKAGAKLIVVDPRRTATADKADLFLQIGPGTDLALLNGLLHLLVQNGHTDPSFIAEFTEGWEAMPEFLADYPVEKVARMTGLAEADIRTAAAWIGAAAEWMSCWTMGLNQSTHGTWNTNAICNLHLATGAICRPGSGPFSLTGQPNAMGGREMGYMGGGLPGQRSVLAPQDRRFIEALWGVEAGTLRAETGGGTVAMFEEMKAGKIKACWIICTNPVATAPNRSNAIAGLQAAELVITQDAFLDTETNGYADILLPGALWAEAEGVMVNAERNLTLMRKAVEPPGEAAADWRIIADVACAMGYERAFSYASSSEVFEEIKRAWNPHTGYDIRGASYERLRRTPLQWPCPPDDGDDRHPMRYLNDGVSQTRKEAPDGGRPRIAFATPSGKGVFFPRPDMRPAEMPDDDFPLVLNTGRLQHQWHTLTKTGKIPMLNKLNPQPFVEIHPQDAAALGIRDKDRVAVRSRRGRALLPAVVTDRVRPGCCFAPFHWNDVFGEDLAINAVTSDAVDPISLQPEFKFCAVALTPVAQPSSSIAAFRQDDGAPAAEHHLPSVWKTAIKELDMKHIDALAALLGLEAAPAVTLAAHERLYLQGYLAALRTEESRLAGGVPTLPAAAPLEPATRLMLDGMLAGLFARTWPTAGDARLAQAAGLVPATTDAAGPPIRVLWASSTGNAEGFAARCAERLKAQGHAVALSGMEASGVAELGGTTRVLFIASTFGDGDPPDNGAGFWAALRDESAPRLDRLWFSVLALGDANYDQFCGFGRSLDERLAALGARRLAARTDCEADDEEALRAWLDAVVKALASTGASAGAPAAVAGETPAAAPVVTPSPFPGRNAPLHARLVLNRRLNASGAQKETREFAFDLAGRDIGYEAGDALGVWPTNCPERVDDMLSLLGLSPMTPVTLGDRGDMTLLEALSRHYEIARITPEVLRLVYQRSGDETLGGLLRDERKDELKRWLWGRQIIDLLQAYPVRASAEEWLSALKRLQPRLYSISSSPKVSPHRVHLTVATVRYERDGRRRGGVCSTFLADRAQSVPVPIFVHKAAHFRPPHDPEAPMIMVGAGTGIAPFRAFLQDRQAAGAQGKNWLVFGEQRAATDFYYREELEAMRRDGCLHRLDTAFSRDRAEKVYVQHRLLEQGAELWRWLQEGAHFYVCGDAGRMAKDVDAALRLVVQKHGAMTAEDATAYVAKMAQDKRYARDVY</sequence>
<evidence type="ECO:0000256" key="2">
    <source>
        <dbReference type="ARBA" id="ARBA00001942"/>
    </source>
</evidence>
<evidence type="ECO:0000256" key="4">
    <source>
        <dbReference type="ARBA" id="ARBA00001974"/>
    </source>
</evidence>
<dbReference type="InterPro" id="IPR029039">
    <property type="entry name" value="Flavoprotein-like_sf"/>
</dbReference>
<name>A0ABU6JLP5_9GAMM</name>
<protein>
    <submittedName>
        <fullName evidence="21">Sulfite reductase subunit alpha</fullName>
        <ecNumber evidence="21">1.8.1.2</ecNumber>
    </submittedName>
</protein>
<dbReference type="InterPro" id="IPR027467">
    <property type="entry name" value="MopterinOxRdtase_cofactor_BS"/>
</dbReference>
<keyword evidence="14 21" id="KW-0560">Oxidoreductase</keyword>
<dbReference type="SUPFAM" id="SSF63380">
    <property type="entry name" value="Riboflavin synthase domain-like"/>
    <property type="match status" value="1"/>
</dbReference>
<reference evidence="21 22" key="1">
    <citation type="journal article" date="2017" name="Int. J. Syst. Evol. Microbiol.">
        <title>Brenneria populi subsp. brevivirga subsp. nov. isolated from symptomatic bark of Populus x euramericana canker, and description of Brenneria populi subsp. populi subsp. nov.</title>
        <authorList>
            <person name="Zheng M.H."/>
            <person name="Piao C.G."/>
            <person name="Xue H."/>
            <person name="Guo M.W."/>
            <person name="Li Y."/>
        </authorList>
    </citation>
    <scope>NUCLEOTIDE SEQUENCE [LARGE SCALE GENOMIC DNA]</scope>
    <source>
        <strain evidence="21 22">D9-5</strain>
    </source>
</reference>
<dbReference type="Pfam" id="PF00667">
    <property type="entry name" value="FAD_binding_1"/>
    <property type="match status" value="1"/>
</dbReference>
<dbReference type="InterPro" id="IPR017927">
    <property type="entry name" value="FAD-bd_FR_type"/>
</dbReference>
<keyword evidence="12" id="KW-0521">NADP</keyword>
<dbReference type="InterPro" id="IPR050123">
    <property type="entry name" value="Prok_molybdopt-oxidoreductase"/>
</dbReference>
<dbReference type="InterPro" id="IPR001094">
    <property type="entry name" value="Flavdoxin-like"/>
</dbReference>
<gene>
    <name evidence="21" type="ORF">VSX58_02960</name>
</gene>
<organism evidence="21 22">
    <name type="scientific">Brenneria populi</name>
    <dbReference type="NCBI Taxonomy" id="1505588"/>
    <lineage>
        <taxon>Bacteria</taxon>
        <taxon>Pseudomonadati</taxon>
        <taxon>Pseudomonadota</taxon>
        <taxon>Gammaproteobacteria</taxon>
        <taxon>Enterobacterales</taxon>
        <taxon>Pectobacteriaceae</taxon>
        <taxon>Brenneria</taxon>
    </lineage>
</organism>
<evidence type="ECO:0000259" key="18">
    <source>
        <dbReference type="PROSITE" id="PS50902"/>
    </source>
</evidence>
<feature type="domain" description="Flavodoxin-like" evidence="18">
    <location>
        <begin position="856"/>
        <end position="994"/>
    </location>
</feature>
<keyword evidence="7" id="KW-0500">Molybdenum</keyword>
<dbReference type="RefSeq" id="WP_327616745.1">
    <property type="nucleotide sequence ID" value="NZ_JAYWTM010000001.1"/>
</dbReference>
<keyword evidence="6" id="KW-0004">4Fe-4S</keyword>
<dbReference type="SUPFAM" id="SSF52343">
    <property type="entry name" value="Ferredoxin reductase-like, C-terminal NADP-linked domain"/>
    <property type="match status" value="1"/>
</dbReference>
<feature type="domain" description="4Fe-4S Mo/W bis-MGD-type" evidence="20">
    <location>
        <begin position="6"/>
        <end position="62"/>
    </location>
</feature>
<dbReference type="PROSITE" id="PS00551">
    <property type="entry name" value="MOLYBDOPTERIN_PROK_1"/>
    <property type="match status" value="1"/>
</dbReference>
<dbReference type="GO" id="GO:0004783">
    <property type="term" value="F:sulfite reductase (NADPH) activity"/>
    <property type="evidence" value="ECO:0007669"/>
    <property type="project" value="UniProtKB-EC"/>
</dbReference>
<dbReference type="Gene3D" id="3.40.50.360">
    <property type="match status" value="1"/>
</dbReference>
<dbReference type="InterPro" id="IPR008254">
    <property type="entry name" value="Flavodoxin/NO_synth"/>
</dbReference>
<dbReference type="CDD" id="cd06199">
    <property type="entry name" value="SiR"/>
    <property type="match status" value="1"/>
</dbReference>
<keyword evidence="8" id="KW-0285">Flavoprotein</keyword>
<dbReference type="Pfam" id="PF00384">
    <property type="entry name" value="Molybdopterin"/>
    <property type="match status" value="1"/>
</dbReference>
<proteinExistence type="inferred from homology"/>
<dbReference type="SUPFAM" id="SSF50692">
    <property type="entry name" value="ADC-like"/>
    <property type="match status" value="1"/>
</dbReference>
<evidence type="ECO:0000256" key="11">
    <source>
        <dbReference type="ARBA" id="ARBA00022827"/>
    </source>
</evidence>
<evidence type="ECO:0000256" key="8">
    <source>
        <dbReference type="ARBA" id="ARBA00022630"/>
    </source>
</evidence>
<dbReference type="CDD" id="cd02754">
    <property type="entry name" value="MopB_Nitrate-R-NapA-like"/>
    <property type="match status" value="1"/>
</dbReference>
<comment type="cofactor">
    <cofactor evidence="4">
        <name>FAD</name>
        <dbReference type="ChEBI" id="CHEBI:57692"/>
    </cofactor>
</comment>
<evidence type="ECO:0000256" key="16">
    <source>
        <dbReference type="ARBA" id="ARBA00023014"/>
    </source>
</evidence>
<dbReference type="InterPro" id="IPR041957">
    <property type="entry name" value="CT_Nitrate-R-NapA-like"/>
</dbReference>
<dbReference type="Pfam" id="PF00175">
    <property type="entry name" value="NAD_binding_1"/>
    <property type="match status" value="1"/>
</dbReference>
<evidence type="ECO:0000256" key="9">
    <source>
        <dbReference type="ARBA" id="ARBA00022643"/>
    </source>
</evidence>
<dbReference type="PROSITE" id="PS51669">
    <property type="entry name" value="4FE4S_MOW_BIS_MGD"/>
    <property type="match status" value="1"/>
</dbReference>
<comment type="similarity">
    <text evidence="5">Belongs to the prokaryotic molybdopterin-containing oxidoreductase family. NasA/NapA/NarB subfamily.</text>
</comment>